<dbReference type="SUPFAM" id="SSF69055">
    <property type="entry name" value="1-deoxy-D-xylulose-5-phosphate reductoisomerase, C-terminal domain"/>
    <property type="match status" value="1"/>
</dbReference>
<feature type="domain" description="DXP reductoisomerase C-terminal" evidence="12">
    <location>
        <begin position="272"/>
        <end position="388"/>
    </location>
</feature>
<dbReference type="Pfam" id="PF02670">
    <property type="entry name" value="DXP_reductoisom"/>
    <property type="match status" value="1"/>
</dbReference>
<dbReference type="Proteomes" id="UP001431693">
    <property type="component" value="Unassembled WGS sequence"/>
</dbReference>
<dbReference type="Gene3D" id="3.40.50.720">
    <property type="entry name" value="NAD(P)-binding Rossmann-like Domain"/>
    <property type="match status" value="1"/>
</dbReference>
<evidence type="ECO:0000259" key="11">
    <source>
        <dbReference type="Pfam" id="PF08436"/>
    </source>
</evidence>
<organism evidence="13 14">
    <name type="scientific">Kribbibacterium absianum</name>
    <dbReference type="NCBI Taxonomy" id="3044210"/>
    <lineage>
        <taxon>Bacteria</taxon>
        <taxon>Bacillati</taxon>
        <taxon>Actinomycetota</taxon>
        <taxon>Coriobacteriia</taxon>
        <taxon>Coriobacteriales</taxon>
        <taxon>Kribbibacteriaceae</taxon>
        <taxon>Kribbibacterium</taxon>
    </lineage>
</organism>
<evidence type="ECO:0000256" key="8">
    <source>
        <dbReference type="ARBA" id="ARBA00048543"/>
    </source>
</evidence>
<dbReference type="Gene3D" id="1.10.1740.10">
    <property type="match status" value="1"/>
</dbReference>
<feature type="binding site" evidence="9">
    <location>
        <position position="138"/>
    </location>
    <ligand>
        <name>1-deoxy-D-xylulose 5-phosphate</name>
        <dbReference type="ChEBI" id="CHEBI:57792"/>
    </ligand>
</feature>
<comment type="pathway">
    <text evidence="1 9">Isoprenoid biosynthesis; isopentenyl diphosphate biosynthesis via DXP pathway; isopentenyl diphosphate from 1-deoxy-D-xylulose 5-phosphate: step 1/6.</text>
</comment>
<keyword evidence="9" id="KW-0460">Magnesium</keyword>
<feature type="binding site" evidence="9">
    <location>
        <position position="232"/>
    </location>
    <ligand>
        <name>1-deoxy-D-xylulose 5-phosphate</name>
        <dbReference type="ChEBI" id="CHEBI:57792"/>
    </ligand>
</feature>
<keyword evidence="6 9" id="KW-0464">Manganese</keyword>
<feature type="binding site" evidence="9">
    <location>
        <position position="139"/>
    </location>
    <ligand>
        <name>NADPH</name>
        <dbReference type="ChEBI" id="CHEBI:57783"/>
    </ligand>
</feature>
<feature type="binding site" evidence="9">
    <location>
        <position position="163"/>
    </location>
    <ligand>
        <name>1-deoxy-D-xylulose 5-phosphate</name>
        <dbReference type="ChEBI" id="CHEBI:57792"/>
    </ligand>
</feature>
<feature type="binding site" evidence="9">
    <location>
        <position position="27"/>
    </location>
    <ligand>
        <name>NADPH</name>
        <dbReference type="ChEBI" id="CHEBI:57783"/>
    </ligand>
</feature>
<dbReference type="InterPro" id="IPR013512">
    <property type="entry name" value="DXP_reductoisomerase_N"/>
</dbReference>
<comment type="caution">
    <text evidence="13">The sequence shown here is derived from an EMBL/GenBank/DDBJ whole genome shotgun (WGS) entry which is preliminary data.</text>
</comment>
<dbReference type="SUPFAM" id="SSF55347">
    <property type="entry name" value="Glyceraldehyde-3-phosphate dehydrogenase-like, C-terminal domain"/>
    <property type="match status" value="1"/>
</dbReference>
<keyword evidence="7 9" id="KW-0414">Isoprene biosynthesis</keyword>
<dbReference type="HAMAP" id="MF_00183">
    <property type="entry name" value="DXP_reductoisom"/>
    <property type="match status" value="1"/>
</dbReference>
<feature type="domain" description="1-deoxy-D-xylulose 5-phosphate reductoisomerase C-terminal" evidence="11">
    <location>
        <begin position="157"/>
        <end position="240"/>
    </location>
</feature>
<dbReference type="InterPro" id="IPR013644">
    <property type="entry name" value="DXP_reductoisomerase_C"/>
</dbReference>
<keyword evidence="3 9" id="KW-0479">Metal-binding</keyword>
<dbReference type="Pfam" id="PF08436">
    <property type="entry name" value="DXP_redisom_C"/>
    <property type="match status" value="1"/>
</dbReference>
<evidence type="ECO:0000256" key="6">
    <source>
        <dbReference type="ARBA" id="ARBA00023211"/>
    </source>
</evidence>
<dbReference type="EMBL" id="JASJEX010000001">
    <property type="protein sequence ID" value="MDJ1128994.1"/>
    <property type="molecule type" value="Genomic_DNA"/>
</dbReference>
<feature type="binding site" evidence="9">
    <location>
        <position position="26"/>
    </location>
    <ligand>
        <name>NADPH</name>
        <dbReference type="ChEBI" id="CHEBI:57783"/>
    </ligand>
</feature>
<dbReference type="PANTHER" id="PTHR30525:SF0">
    <property type="entry name" value="1-DEOXY-D-XYLULOSE 5-PHOSPHATE REDUCTOISOMERASE, CHLOROPLASTIC"/>
    <property type="match status" value="1"/>
</dbReference>
<comment type="similarity">
    <text evidence="2 9">Belongs to the DXR family.</text>
</comment>
<sequence length="399" mass="44129">MTIFEDTAPQGDRHRPLRVAILGCSGSIGTQALDVCRQHPDELDVVALSVNSSLGALVKAAREFDVKQVAVAESARAADPVLDDLPKGCQVHKGERGVTELCRLPEVDCVLDAVVGEEGIWAAYTALEEDKILACANKEAFVSGGDLLMPMAKPGRLLPIDSEHAAIYQCLTGQRSNEIYRIWLTCSGGPFYGWTREELETVTPRMALSHPTWHMGPKISIDSATLMNKGLEVIEAHHLFQVGIDDVYVLIHRQSKIHSMVEFCDGSTMAQLGASDMRIPIQYALSYPDRWDTPADRIDYRRMHEFTFAKPDLKTFRCFDLALTAGRTGGTMPCAMNAANEVANLAFRRGRIGFCDIDRTIERVMEQTEVEPVQSLEQLADVDARARERAGKVIDGIQR</sequence>
<keyword evidence="4 9" id="KW-0521">NADP</keyword>
<dbReference type="InterPro" id="IPR036169">
    <property type="entry name" value="DXPR_C_sf"/>
</dbReference>
<evidence type="ECO:0000313" key="13">
    <source>
        <dbReference type="EMBL" id="MDJ1128994.1"/>
    </source>
</evidence>
<dbReference type="InterPro" id="IPR003821">
    <property type="entry name" value="DXP_reductoisomerase"/>
</dbReference>
<evidence type="ECO:0000256" key="2">
    <source>
        <dbReference type="ARBA" id="ARBA00006825"/>
    </source>
</evidence>
<dbReference type="EC" id="1.1.1.267" evidence="9"/>
<dbReference type="Pfam" id="PF13288">
    <property type="entry name" value="DXPR_C"/>
    <property type="match status" value="1"/>
</dbReference>
<reference evidence="13" key="1">
    <citation type="submission" date="2023-05" db="EMBL/GenBank/DDBJ databases">
        <title>[olsenella] sp. nov., isolated from a pig farm feces dump.</title>
        <authorList>
            <person name="Chang Y.-H."/>
        </authorList>
    </citation>
    <scope>NUCLEOTIDE SEQUENCE</scope>
    <source>
        <strain evidence="13">YH-ols2217</strain>
    </source>
</reference>
<feature type="binding site" evidence="9">
    <location>
        <position position="137"/>
    </location>
    <ligand>
        <name>NADPH</name>
        <dbReference type="ChEBI" id="CHEBI:57783"/>
    </ligand>
</feature>
<comment type="caution">
    <text evidence="9">Lacks conserved residue(s) required for the propagation of feature annotation.</text>
</comment>
<comment type="function">
    <text evidence="9">Catalyzes the NADPH-dependent rearrangement and reduction of 1-deoxy-D-xylulose-5-phosphate (DXP) to 2-C-methyl-D-erythritol 4-phosphate (MEP).</text>
</comment>
<feature type="binding site" evidence="9">
    <location>
        <position position="161"/>
    </location>
    <ligand>
        <name>Mn(2+)</name>
        <dbReference type="ChEBI" id="CHEBI:29035"/>
    </ligand>
</feature>
<evidence type="ECO:0000256" key="3">
    <source>
        <dbReference type="ARBA" id="ARBA00022723"/>
    </source>
</evidence>
<feature type="binding site" evidence="9">
    <location>
        <position position="187"/>
    </location>
    <ligand>
        <name>1-deoxy-D-xylulose 5-phosphate</name>
        <dbReference type="ChEBI" id="CHEBI:57792"/>
    </ligand>
</feature>
<dbReference type="GO" id="GO:0030604">
    <property type="term" value="F:1-deoxy-D-xylulose-5-phosphate reductoisomerase activity"/>
    <property type="evidence" value="ECO:0007669"/>
    <property type="project" value="UniProtKB-EC"/>
</dbReference>
<evidence type="ECO:0000256" key="1">
    <source>
        <dbReference type="ARBA" id="ARBA00005094"/>
    </source>
</evidence>
<feature type="binding site" evidence="9">
    <location>
        <position position="232"/>
    </location>
    <ligand>
        <name>Mn(2+)</name>
        <dbReference type="ChEBI" id="CHEBI:29035"/>
    </ligand>
</feature>
<keyword evidence="5 9" id="KW-0560">Oxidoreductase</keyword>
<proteinExistence type="inferred from homology"/>
<name>A0ABT6ZJL8_9ACTN</name>
<dbReference type="SUPFAM" id="SSF51735">
    <property type="entry name" value="NAD(P)-binding Rossmann-fold domains"/>
    <property type="match status" value="1"/>
</dbReference>
<feature type="domain" description="1-deoxy-D-xylulose 5-phosphate reductoisomerase N-terminal" evidence="10">
    <location>
        <begin position="19"/>
        <end position="145"/>
    </location>
</feature>
<feature type="binding site" evidence="9">
    <location>
        <position position="163"/>
    </location>
    <ligand>
        <name>Mn(2+)</name>
        <dbReference type="ChEBI" id="CHEBI:29035"/>
    </ligand>
</feature>
<keyword evidence="14" id="KW-1185">Reference proteome</keyword>
<evidence type="ECO:0000256" key="7">
    <source>
        <dbReference type="ARBA" id="ARBA00023229"/>
    </source>
</evidence>
<feature type="binding site" evidence="9">
    <location>
        <position position="162"/>
    </location>
    <ligand>
        <name>1-deoxy-D-xylulose 5-phosphate</name>
        <dbReference type="ChEBI" id="CHEBI:57792"/>
    </ligand>
</feature>
<accession>A0ABT6ZJL8</accession>
<evidence type="ECO:0000259" key="12">
    <source>
        <dbReference type="Pfam" id="PF13288"/>
    </source>
</evidence>
<comment type="cofactor">
    <cofactor evidence="9">
        <name>Mg(2+)</name>
        <dbReference type="ChEBI" id="CHEBI:18420"/>
    </cofactor>
    <cofactor evidence="9">
        <name>Mn(2+)</name>
        <dbReference type="ChEBI" id="CHEBI:29035"/>
    </cofactor>
</comment>
<evidence type="ECO:0000256" key="4">
    <source>
        <dbReference type="ARBA" id="ARBA00022857"/>
    </source>
</evidence>
<evidence type="ECO:0000256" key="5">
    <source>
        <dbReference type="ARBA" id="ARBA00023002"/>
    </source>
</evidence>
<evidence type="ECO:0000313" key="14">
    <source>
        <dbReference type="Proteomes" id="UP001431693"/>
    </source>
</evidence>
<protein>
    <recommendedName>
        <fullName evidence="9">1-deoxy-D-xylulose 5-phosphate reductoisomerase</fullName>
        <shortName evidence="9">DXP reductoisomerase</shortName>
        <ecNumber evidence="9">1.1.1.267</ecNumber>
    </recommendedName>
    <alternativeName>
        <fullName evidence="9">1-deoxyxylulose-5-phosphate reductoisomerase</fullName>
    </alternativeName>
    <alternativeName>
        <fullName evidence="9">2-C-methyl-D-erythritol 4-phosphate synthase</fullName>
    </alternativeName>
</protein>
<dbReference type="NCBIfam" id="TIGR00243">
    <property type="entry name" value="Dxr"/>
    <property type="match status" value="1"/>
</dbReference>
<feature type="binding site" evidence="9">
    <location>
        <position position="228"/>
    </location>
    <ligand>
        <name>1-deoxy-D-xylulose 5-phosphate</name>
        <dbReference type="ChEBI" id="CHEBI:57792"/>
    </ligand>
</feature>
<feature type="binding site" evidence="9">
    <location>
        <position position="28"/>
    </location>
    <ligand>
        <name>NADPH</name>
        <dbReference type="ChEBI" id="CHEBI:57783"/>
    </ligand>
</feature>
<dbReference type="PIRSF" id="PIRSF006205">
    <property type="entry name" value="Dxp_reductismrs"/>
    <property type="match status" value="1"/>
</dbReference>
<gene>
    <name evidence="9 13" type="primary">dxr</name>
    <name evidence="13" type="ORF">QJ043_02705</name>
</gene>
<feature type="binding site" evidence="9">
    <location>
        <position position="229"/>
    </location>
    <ligand>
        <name>1-deoxy-D-xylulose 5-phosphate</name>
        <dbReference type="ChEBI" id="CHEBI:57792"/>
    </ligand>
</feature>
<evidence type="ECO:0000256" key="9">
    <source>
        <dbReference type="HAMAP-Rule" id="MF_00183"/>
    </source>
</evidence>
<evidence type="ECO:0000259" key="10">
    <source>
        <dbReference type="Pfam" id="PF02670"/>
    </source>
</evidence>
<feature type="binding site" evidence="9">
    <location>
        <position position="210"/>
    </location>
    <ligand>
        <name>1-deoxy-D-xylulose 5-phosphate</name>
        <dbReference type="ChEBI" id="CHEBI:57792"/>
    </ligand>
</feature>
<feature type="binding site" evidence="9">
    <location>
        <position position="216"/>
    </location>
    <ligand>
        <name>NADPH</name>
        <dbReference type="ChEBI" id="CHEBI:57783"/>
    </ligand>
</feature>
<feature type="binding site" evidence="9">
    <location>
        <position position="223"/>
    </location>
    <ligand>
        <name>1-deoxy-D-xylulose 5-phosphate</name>
        <dbReference type="ChEBI" id="CHEBI:57792"/>
    </ligand>
</feature>
<dbReference type="InterPro" id="IPR036291">
    <property type="entry name" value="NAD(P)-bd_dom_sf"/>
</dbReference>
<dbReference type="PANTHER" id="PTHR30525">
    <property type="entry name" value="1-DEOXY-D-XYLULOSE 5-PHOSPHATE REDUCTOISOMERASE"/>
    <property type="match status" value="1"/>
</dbReference>
<dbReference type="RefSeq" id="WP_283712627.1">
    <property type="nucleotide sequence ID" value="NZ_JASJEW010000001.1"/>
</dbReference>
<dbReference type="InterPro" id="IPR026877">
    <property type="entry name" value="DXPR_C"/>
</dbReference>
<comment type="catalytic activity">
    <reaction evidence="8">
        <text>2-C-methyl-D-erythritol 4-phosphate + NADP(+) = 1-deoxy-D-xylulose 5-phosphate + NADPH + H(+)</text>
        <dbReference type="Rhea" id="RHEA:13717"/>
        <dbReference type="ChEBI" id="CHEBI:15378"/>
        <dbReference type="ChEBI" id="CHEBI:57783"/>
        <dbReference type="ChEBI" id="CHEBI:57792"/>
        <dbReference type="ChEBI" id="CHEBI:58262"/>
        <dbReference type="ChEBI" id="CHEBI:58349"/>
        <dbReference type="EC" id="1.1.1.267"/>
    </reaction>
    <physiologicalReaction direction="right-to-left" evidence="8">
        <dbReference type="Rhea" id="RHEA:13719"/>
    </physiologicalReaction>
</comment>